<keyword evidence="4" id="KW-1185">Reference proteome</keyword>
<sequence length="325" mass="36192">MSASDVKRDETAPFLVKLFYRTGAFHRPDEFAARNLPPYLPIHAWKSCTLLELAHHMLEASPPILPNPAVGTRLSFRLVYPEESDYDDYEDYDNRSRSRSRSWSRSRSRSRSYSRSRSRSPRGRRRARAAAAASFQRTRQKFITKDLGSVVLGGAKGPGAGYADKIVEDDEMGLDSSLANGDDYENEGDSKCNEDDQASLTLEEARFIPGDYISCAILPPDELTGEVMPAGAAKVGRGAGVGEATTSWGEDELPSPPLPPASSRYRDRERDYHWSGGGGYNGRGRGWRGRRGRRYSGDFGRGGLPEGEWRRGDVPNDDGDYGRWR</sequence>
<gene>
    <name evidence="3" type="ORF">CTHT_0024360</name>
</gene>
<dbReference type="GO" id="GO:0005634">
    <property type="term" value="C:nucleus"/>
    <property type="evidence" value="ECO:0007669"/>
    <property type="project" value="TreeGrafter"/>
</dbReference>
<comment type="similarity">
    <text evidence="1">Belongs to the SAP18 family.</text>
</comment>
<evidence type="ECO:0000313" key="3">
    <source>
        <dbReference type="EMBL" id="EGS20602.1"/>
    </source>
</evidence>
<dbReference type="OMA" id="EQQIFTW"/>
<evidence type="ECO:0000256" key="1">
    <source>
        <dbReference type="ARBA" id="ARBA00009143"/>
    </source>
</evidence>
<dbReference type="InterPro" id="IPR010516">
    <property type="entry name" value="SAP18"/>
</dbReference>
<name>G0S5C9_CHATD</name>
<organism evidence="4">
    <name type="scientific">Chaetomium thermophilum (strain DSM 1495 / CBS 144.50 / IMI 039719)</name>
    <name type="common">Thermochaetoides thermophila</name>
    <dbReference type="NCBI Taxonomy" id="759272"/>
    <lineage>
        <taxon>Eukaryota</taxon>
        <taxon>Fungi</taxon>
        <taxon>Dikarya</taxon>
        <taxon>Ascomycota</taxon>
        <taxon>Pezizomycotina</taxon>
        <taxon>Sordariomycetes</taxon>
        <taxon>Sordariomycetidae</taxon>
        <taxon>Sordariales</taxon>
        <taxon>Chaetomiaceae</taxon>
        <taxon>Thermochaetoides</taxon>
    </lineage>
</organism>
<dbReference type="GeneID" id="18256474"/>
<dbReference type="Gene3D" id="3.10.20.550">
    <property type="entry name" value="ASAP complex, SAP18 subunit"/>
    <property type="match status" value="1"/>
</dbReference>
<dbReference type="KEGG" id="cthr:CTHT_0024360"/>
<dbReference type="EMBL" id="GL988041">
    <property type="protein sequence ID" value="EGS20602.1"/>
    <property type="molecule type" value="Genomic_DNA"/>
</dbReference>
<dbReference type="PANTHER" id="PTHR13082:SF0">
    <property type="entry name" value="HISTONE DEACETYLASE COMPLEX SUBUNIT SAP18"/>
    <property type="match status" value="1"/>
</dbReference>
<proteinExistence type="inferred from homology"/>
<dbReference type="Pfam" id="PF06487">
    <property type="entry name" value="SAP18"/>
    <property type="match status" value="1"/>
</dbReference>
<dbReference type="InterPro" id="IPR042534">
    <property type="entry name" value="SAP18_sf"/>
</dbReference>
<dbReference type="STRING" id="759272.G0S5C9"/>
<dbReference type="eggNOG" id="KOG3391">
    <property type="taxonomic scope" value="Eukaryota"/>
</dbReference>
<dbReference type="PANTHER" id="PTHR13082">
    <property type="entry name" value="SAP18"/>
    <property type="match status" value="1"/>
</dbReference>
<feature type="compositionally biased region" description="Basic and acidic residues" evidence="2">
    <location>
        <begin position="307"/>
        <end position="325"/>
    </location>
</feature>
<dbReference type="HOGENOM" id="CLU_064128_0_0_1"/>
<evidence type="ECO:0000256" key="2">
    <source>
        <dbReference type="SAM" id="MobiDB-lite"/>
    </source>
</evidence>
<reference evidence="3 4" key="1">
    <citation type="journal article" date="2011" name="Cell">
        <title>Insight into structure and assembly of the nuclear pore complex by utilizing the genome of a eukaryotic thermophile.</title>
        <authorList>
            <person name="Amlacher S."/>
            <person name="Sarges P."/>
            <person name="Flemming D."/>
            <person name="van Noort V."/>
            <person name="Kunze R."/>
            <person name="Devos D.P."/>
            <person name="Arumugam M."/>
            <person name="Bork P."/>
            <person name="Hurt E."/>
        </authorList>
    </citation>
    <scope>NUCLEOTIDE SEQUENCE [LARGE SCALE GENOMIC DNA]</scope>
    <source>
        <strain evidence="4">DSM 1495 / CBS 144.50 / IMI 039719</strain>
    </source>
</reference>
<dbReference type="OrthoDB" id="440566at2759"/>
<protein>
    <submittedName>
        <fullName evidence="3">Uncharacterized protein</fullName>
    </submittedName>
</protein>
<feature type="region of interest" description="Disordered" evidence="2">
    <location>
        <begin position="89"/>
        <end position="134"/>
    </location>
</feature>
<feature type="compositionally biased region" description="Basic residues" evidence="2">
    <location>
        <begin position="97"/>
        <end position="128"/>
    </location>
</feature>
<dbReference type="AlphaFoldDB" id="G0S5C9"/>
<dbReference type="Proteomes" id="UP000008066">
    <property type="component" value="Unassembled WGS sequence"/>
</dbReference>
<feature type="compositionally biased region" description="Basic residues" evidence="2">
    <location>
        <begin position="285"/>
        <end position="294"/>
    </location>
</feature>
<evidence type="ECO:0000313" key="4">
    <source>
        <dbReference type="Proteomes" id="UP000008066"/>
    </source>
</evidence>
<feature type="compositionally biased region" description="Gly residues" evidence="2">
    <location>
        <begin position="275"/>
        <end position="284"/>
    </location>
</feature>
<feature type="region of interest" description="Disordered" evidence="2">
    <location>
        <begin position="240"/>
        <end position="325"/>
    </location>
</feature>
<dbReference type="RefSeq" id="XP_006692898.1">
    <property type="nucleotide sequence ID" value="XM_006692835.1"/>
</dbReference>
<accession>G0S5C9</accession>
<feature type="compositionally biased region" description="Basic and acidic residues" evidence="2">
    <location>
        <begin position="264"/>
        <end position="273"/>
    </location>
</feature>